<accession>A0A6J4GZP9</accession>
<organism evidence="4">
    <name type="scientific">uncultured Acidimicrobiales bacterium</name>
    <dbReference type="NCBI Taxonomy" id="310071"/>
    <lineage>
        <taxon>Bacteria</taxon>
        <taxon>Bacillati</taxon>
        <taxon>Actinomycetota</taxon>
        <taxon>Acidimicrobiia</taxon>
        <taxon>Acidimicrobiales</taxon>
        <taxon>environmental samples</taxon>
    </lineage>
</organism>
<dbReference type="EMBL" id="CADCTF010000001">
    <property type="protein sequence ID" value="CAA9210298.1"/>
    <property type="molecule type" value="Genomic_DNA"/>
</dbReference>
<dbReference type="EC" id="2.7.7.24" evidence="4"/>
<dbReference type="Gene3D" id="3.90.550.10">
    <property type="entry name" value="Spore Coat Polysaccharide Biosynthesis Protein SpsA, Chain A"/>
    <property type="match status" value="1"/>
</dbReference>
<dbReference type="InterPro" id="IPR005907">
    <property type="entry name" value="G1P_thy_trans_s"/>
</dbReference>
<dbReference type="PANTHER" id="PTHR43532">
    <property type="entry name" value="GLUCOSE-1-PHOSPHATE THYMIDYLYLTRANSFERASE"/>
    <property type="match status" value="1"/>
</dbReference>
<protein>
    <submittedName>
        <fullName evidence="4">Glucose-1-phosphate thymidylyltransferase</fullName>
        <ecNumber evidence="4">2.7.7.24</ecNumber>
    </submittedName>
</protein>
<dbReference type="AlphaFoldDB" id="A0A6J4GZP9"/>
<dbReference type="SUPFAM" id="SSF53448">
    <property type="entry name" value="Nucleotide-diphospho-sugar transferases"/>
    <property type="match status" value="1"/>
</dbReference>
<evidence type="ECO:0000256" key="1">
    <source>
        <dbReference type="ARBA" id="ARBA00022679"/>
    </source>
</evidence>
<dbReference type="InterPro" id="IPR029044">
    <property type="entry name" value="Nucleotide-diphossugar_trans"/>
</dbReference>
<evidence type="ECO:0000256" key="3">
    <source>
        <dbReference type="ARBA" id="ARBA00022842"/>
    </source>
</evidence>
<keyword evidence="1 4" id="KW-0808">Transferase</keyword>
<name>A0A6J4GZP9_9ACTN</name>
<reference evidence="4" key="1">
    <citation type="submission" date="2020-02" db="EMBL/GenBank/DDBJ databases">
        <authorList>
            <person name="Meier V. D."/>
        </authorList>
    </citation>
    <scope>NUCLEOTIDE SEQUENCE</scope>
    <source>
        <strain evidence="4">AVDCRST_MAG50</strain>
    </source>
</reference>
<dbReference type="GO" id="GO:0008879">
    <property type="term" value="F:glucose-1-phosphate thymidylyltransferase activity"/>
    <property type="evidence" value="ECO:0007669"/>
    <property type="project" value="UniProtKB-EC"/>
</dbReference>
<gene>
    <name evidence="4" type="ORF">AVDCRST_MAG50-1009</name>
</gene>
<keyword evidence="2 4" id="KW-0548">Nucleotidyltransferase</keyword>
<dbReference type="PANTHER" id="PTHR43532:SF1">
    <property type="entry name" value="GLUCOSE-1-PHOSPHATE THYMIDYLYLTRANSFERASE 1"/>
    <property type="match status" value="1"/>
</dbReference>
<evidence type="ECO:0000313" key="4">
    <source>
        <dbReference type="EMBL" id="CAA9210298.1"/>
    </source>
</evidence>
<keyword evidence="3" id="KW-0460">Magnesium</keyword>
<proteinExistence type="predicted"/>
<evidence type="ECO:0000256" key="2">
    <source>
        <dbReference type="ARBA" id="ARBA00022695"/>
    </source>
</evidence>
<sequence>MPLVGLVPAGGVASRLGAMPCSKEILPVGIGDGPGTARVACDPLLEAFASAGVRRCVMVLGHGKWDVPAFLGDGSRVGLDLAYLTVRESPNGPTTLDRAYEHVRGCRVVFGFPDILIGPSDLFDPLVQMQEEGGADVVLGLFPAADPSLVDMVELDDDGRVRAVLPKPEQTSLRYTWLVAVWGAAFTELLHDGAPWAADGREVYVGDVINAAVRSGLTVMGSVVPDGHYLDVGTPAKLAAALRGELGGDQADQAEGTPRPTAST</sequence>